<dbReference type="CDD" id="cd02440">
    <property type="entry name" value="AdoMet_MTases"/>
    <property type="match status" value="1"/>
</dbReference>
<dbReference type="GO" id="GO:0008757">
    <property type="term" value="F:S-adenosylmethionine-dependent methyltransferase activity"/>
    <property type="evidence" value="ECO:0007669"/>
    <property type="project" value="InterPro"/>
</dbReference>
<proteinExistence type="predicted"/>
<organism evidence="2">
    <name type="scientific">marine metagenome</name>
    <dbReference type="NCBI Taxonomy" id="408172"/>
    <lineage>
        <taxon>unclassified sequences</taxon>
        <taxon>metagenomes</taxon>
        <taxon>ecological metagenomes</taxon>
    </lineage>
</organism>
<feature type="domain" description="Methyltransferase type 11" evidence="1">
    <location>
        <begin position="91"/>
        <end position="186"/>
    </location>
</feature>
<evidence type="ECO:0000313" key="2">
    <source>
        <dbReference type="EMBL" id="SVA36339.1"/>
    </source>
</evidence>
<sequence length="323" mass="36790">MSVILINPINSKTLHIVDSALVDDYGNSFPIVNGVPRITLAENYADNFGMQWNKFDKTQLDRESIGYNISCKRFFAETHWDLKNLSGQNILEVGSGAGRFSKVILEHTEAALYSVDYSDAVTANYKNNSQIAPDRFHLFQASIYELPFPDESFDKVICLGVLQHTPDFDASIKALINKAKTGGEIVVDFYPINGWWTKMHAKYIFRPITKRLSHEFIMRVIEKNIDWLMHTDRVLHSLGLGILSRFLPIVDIQGTIPKYLSKSEQREWVVLDTFDMFSPEYDNPQRINDVSAMFERYGAEVTFAGFEHFEGSSAAVVRGIKLT</sequence>
<dbReference type="Gene3D" id="3.40.50.150">
    <property type="entry name" value="Vaccinia Virus protein VP39"/>
    <property type="match status" value="1"/>
</dbReference>
<dbReference type="AlphaFoldDB" id="A0A381V7J3"/>
<evidence type="ECO:0000259" key="1">
    <source>
        <dbReference type="Pfam" id="PF08241"/>
    </source>
</evidence>
<dbReference type="SUPFAM" id="SSF53335">
    <property type="entry name" value="S-adenosyl-L-methionine-dependent methyltransferases"/>
    <property type="match status" value="1"/>
</dbReference>
<gene>
    <name evidence="2" type="ORF">METZ01_LOCUS89193</name>
</gene>
<dbReference type="Pfam" id="PF08241">
    <property type="entry name" value="Methyltransf_11"/>
    <property type="match status" value="1"/>
</dbReference>
<protein>
    <recommendedName>
        <fullName evidence="1">Methyltransferase type 11 domain-containing protein</fullName>
    </recommendedName>
</protein>
<reference evidence="2" key="1">
    <citation type="submission" date="2018-05" db="EMBL/GenBank/DDBJ databases">
        <authorList>
            <person name="Lanie J.A."/>
            <person name="Ng W.-L."/>
            <person name="Kazmierczak K.M."/>
            <person name="Andrzejewski T.M."/>
            <person name="Davidsen T.M."/>
            <person name="Wayne K.J."/>
            <person name="Tettelin H."/>
            <person name="Glass J.I."/>
            <person name="Rusch D."/>
            <person name="Podicherti R."/>
            <person name="Tsui H.-C.T."/>
            <person name="Winkler M.E."/>
        </authorList>
    </citation>
    <scope>NUCLEOTIDE SEQUENCE</scope>
</reference>
<dbReference type="EMBL" id="UINC01008064">
    <property type="protein sequence ID" value="SVA36339.1"/>
    <property type="molecule type" value="Genomic_DNA"/>
</dbReference>
<name>A0A381V7J3_9ZZZZ</name>
<accession>A0A381V7J3</accession>
<dbReference type="InterPro" id="IPR029063">
    <property type="entry name" value="SAM-dependent_MTases_sf"/>
</dbReference>
<dbReference type="InterPro" id="IPR013216">
    <property type="entry name" value="Methyltransf_11"/>
</dbReference>